<dbReference type="Gene3D" id="3.40.50.1820">
    <property type="entry name" value="alpha/beta hydrolase"/>
    <property type="match status" value="1"/>
</dbReference>
<dbReference type="Proteomes" id="UP000823674">
    <property type="component" value="Chromosome A09"/>
</dbReference>
<keyword evidence="1" id="KW-0378">Hydrolase</keyword>
<feature type="region of interest" description="Disordered" evidence="2">
    <location>
        <begin position="123"/>
        <end position="159"/>
    </location>
</feature>
<dbReference type="CDD" id="cd00519">
    <property type="entry name" value="Lipase_3"/>
    <property type="match status" value="1"/>
</dbReference>
<dbReference type="Gene3D" id="3.30.420.10">
    <property type="entry name" value="Ribonuclease H-like superfamily/Ribonuclease H"/>
    <property type="match status" value="1"/>
</dbReference>
<evidence type="ECO:0000256" key="2">
    <source>
        <dbReference type="SAM" id="MobiDB-lite"/>
    </source>
</evidence>
<evidence type="ECO:0000256" key="1">
    <source>
        <dbReference type="ARBA" id="ARBA00022801"/>
    </source>
</evidence>
<dbReference type="InterPro" id="IPR002156">
    <property type="entry name" value="RNaseH_domain"/>
</dbReference>
<proteinExistence type="predicted"/>
<accession>A0ABQ7LM15</accession>
<evidence type="ECO:0008006" key="7">
    <source>
        <dbReference type="Google" id="ProtNLM"/>
    </source>
</evidence>
<feature type="domain" description="Fungal lipase-type" evidence="3">
    <location>
        <begin position="347"/>
        <end position="485"/>
    </location>
</feature>
<evidence type="ECO:0000259" key="4">
    <source>
        <dbReference type="Pfam" id="PF13456"/>
    </source>
</evidence>
<dbReference type="InterPro" id="IPR012337">
    <property type="entry name" value="RNaseH-like_sf"/>
</dbReference>
<evidence type="ECO:0000313" key="6">
    <source>
        <dbReference type="Proteomes" id="UP000823674"/>
    </source>
</evidence>
<dbReference type="Pfam" id="PF13456">
    <property type="entry name" value="RVT_3"/>
    <property type="match status" value="1"/>
</dbReference>
<organism evidence="5 6">
    <name type="scientific">Brassica rapa subsp. trilocularis</name>
    <dbReference type="NCBI Taxonomy" id="1813537"/>
    <lineage>
        <taxon>Eukaryota</taxon>
        <taxon>Viridiplantae</taxon>
        <taxon>Streptophyta</taxon>
        <taxon>Embryophyta</taxon>
        <taxon>Tracheophyta</taxon>
        <taxon>Spermatophyta</taxon>
        <taxon>Magnoliopsida</taxon>
        <taxon>eudicotyledons</taxon>
        <taxon>Gunneridae</taxon>
        <taxon>Pentapetalae</taxon>
        <taxon>rosids</taxon>
        <taxon>malvids</taxon>
        <taxon>Brassicales</taxon>
        <taxon>Brassicaceae</taxon>
        <taxon>Brassiceae</taxon>
        <taxon>Brassica</taxon>
    </lineage>
</organism>
<sequence length="860" mass="94248">MDSLCLNTSLHGVIPAIKAVGSGVSGCGGGVVEVRATAAAPSRKRGSFGFSFKLPLTPFWSRGGGIASRRRSSGLALDDAVLVDSGDSRTPIAEETPAVEMETGRRNGSWVLKILDVQSLWRDGEVQEEEDDDGDDDGEEEEEEEGEQNDAVSPEEDGGCDVCYEENKFKLDRDSFSKLLKRVSLPESKLYAQMSYLGNLAYSISKIKPANLSKYYGLKFVTSSAEKTELALKAEVSDETKPKVDKEEEEVESNKGRKISASAAYEMVASAASYLHSRTNNILPFTSSSKTENSSSEVVPSCLTDSVTSVVAAEENVKQAVADDLKSTISSPCDWFICDDDQTQTRFVVIQGSESLASWQANLLFEPIEFEELGVIVHRGIYEAAKGMYEQMLPEVKAHLKAHNNRANFRFTGHSLGGSLSLLLNLMLLVRGEVPASSLLPVITFGAPFVLCGGDNLLKKLGLPKSHVQAVTMHRDIVPRAFSCNYPYHVAELLKAVNGNFRSHPCLNKQSVLYSPMGELLILQPDESFSPGHELLPPGNGLYLLEDAEEEERLRAAQTVFLNTPHPLDILGDRAAYGSSGTIQRDHDMNSYLKAVRSVIRKEVSQIRREKREHRRSLWWPILVGARESSGSSGRQINGQDFSGMMKTGRKSLPRFSRLVASQHMPLIVVLLVPVKLMFLGAFNVLSKAIVTAKEWITAQASTEKPTQLCTQATYHLTNPLDLHQTIICNTDAAWKSDLKKAGLGWTFTDQNLEESGRGAQIKHHVPSALLVEGLAVKAALMHAISFGIIHIWLRSDSQVLVKTINENRRSTELYGTLSDIASLAFSSFTSCRFSFIPRSQNGLADSIAKTCLCNSVPGP</sequence>
<dbReference type="EMBL" id="JADBGQ010000008">
    <property type="protein sequence ID" value="KAG5387608.1"/>
    <property type="molecule type" value="Genomic_DNA"/>
</dbReference>
<dbReference type="InterPro" id="IPR043367">
    <property type="entry name" value="PLIP1/2/3"/>
</dbReference>
<dbReference type="SUPFAM" id="SSF53098">
    <property type="entry name" value="Ribonuclease H-like"/>
    <property type="match status" value="1"/>
</dbReference>
<comment type="caution">
    <text evidence="5">The sequence shown here is derived from an EMBL/GenBank/DDBJ whole genome shotgun (WGS) entry which is preliminary data.</text>
</comment>
<dbReference type="SUPFAM" id="SSF53474">
    <property type="entry name" value="alpha/beta-Hydrolases"/>
    <property type="match status" value="1"/>
</dbReference>
<evidence type="ECO:0000259" key="3">
    <source>
        <dbReference type="Pfam" id="PF01764"/>
    </source>
</evidence>
<evidence type="ECO:0000313" key="5">
    <source>
        <dbReference type="EMBL" id="KAG5387608.1"/>
    </source>
</evidence>
<dbReference type="InterPro" id="IPR029058">
    <property type="entry name" value="AB_hydrolase_fold"/>
</dbReference>
<dbReference type="InterPro" id="IPR002921">
    <property type="entry name" value="Fungal_lipase-type"/>
</dbReference>
<keyword evidence="6" id="KW-1185">Reference proteome</keyword>
<dbReference type="InterPro" id="IPR044730">
    <property type="entry name" value="RNase_H-like_dom_plant"/>
</dbReference>
<dbReference type="Pfam" id="PF01764">
    <property type="entry name" value="Lipase_3"/>
    <property type="match status" value="1"/>
</dbReference>
<name>A0ABQ7LM15_BRACM</name>
<dbReference type="CDD" id="cd06222">
    <property type="entry name" value="RNase_H_like"/>
    <property type="match status" value="1"/>
</dbReference>
<dbReference type="PANTHER" id="PTHR46483:SF4">
    <property type="entry name" value="PHOSPHOLIPASE A1 PLIP2, CHLOROPLASTIC"/>
    <property type="match status" value="1"/>
</dbReference>
<gene>
    <name evidence="5" type="primary">A09p082980.1_BraROA</name>
    <name evidence="5" type="ORF">IGI04_039078</name>
</gene>
<reference evidence="5 6" key="1">
    <citation type="submission" date="2021-03" db="EMBL/GenBank/DDBJ databases">
        <authorList>
            <person name="King G.J."/>
            <person name="Bancroft I."/>
            <person name="Baten A."/>
            <person name="Bloomfield J."/>
            <person name="Borpatragohain P."/>
            <person name="He Z."/>
            <person name="Irish N."/>
            <person name="Irwin J."/>
            <person name="Liu K."/>
            <person name="Mauleon R.P."/>
            <person name="Moore J."/>
            <person name="Morris R."/>
            <person name="Ostergaard L."/>
            <person name="Wang B."/>
            <person name="Wells R."/>
        </authorList>
    </citation>
    <scope>NUCLEOTIDE SEQUENCE [LARGE SCALE GENOMIC DNA]</scope>
    <source>
        <strain evidence="5">R-o-18</strain>
        <tissue evidence="5">Leaf</tissue>
    </source>
</reference>
<feature type="domain" description="RNase H type-1" evidence="4">
    <location>
        <begin position="730"/>
        <end position="852"/>
    </location>
</feature>
<dbReference type="InterPro" id="IPR036397">
    <property type="entry name" value="RNaseH_sf"/>
</dbReference>
<feature type="compositionally biased region" description="Acidic residues" evidence="2">
    <location>
        <begin position="126"/>
        <end position="159"/>
    </location>
</feature>
<dbReference type="PANTHER" id="PTHR46483">
    <property type="entry name" value="PHOSPHOLIPASE A1 PLIP2, CHLOROPLASTIC"/>
    <property type="match status" value="1"/>
</dbReference>
<protein>
    <recommendedName>
        <fullName evidence="7">Fungal lipase-like domain-containing protein</fullName>
    </recommendedName>
</protein>